<feature type="region of interest" description="Disordered" evidence="1">
    <location>
        <begin position="124"/>
        <end position="155"/>
    </location>
</feature>
<accession>A0A9Q1LCY7</accession>
<comment type="caution">
    <text evidence="2">The sequence shown here is derived from an EMBL/GenBank/DDBJ whole genome shotgun (WGS) entry which is preliminary data.</text>
</comment>
<protein>
    <submittedName>
        <fullName evidence="2">Uncharacterized protein</fullName>
    </submittedName>
</protein>
<evidence type="ECO:0000313" key="2">
    <source>
        <dbReference type="EMBL" id="KAJ8531629.1"/>
    </source>
</evidence>
<name>A0A9Q1LCY7_9SOLA</name>
<reference evidence="3" key="1">
    <citation type="journal article" date="2023" name="Proc. Natl. Acad. Sci. U.S.A.">
        <title>Genomic and structural basis for evolution of tropane alkaloid biosynthesis.</title>
        <authorList>
            <person name="Wanga Y.-J."/>
            <person name="Taina T."/>
            <person name="Yua J.-Y."/>
            <person name="Lia J."/>
            <person name="Xua B."/>
            <person name="Chenc J."/>
            <person name="D'Auriad J.C."/>
            <person name="Huanga J.-P."/>
            <person name="Huanga S.-X."/>
        </authorList>
    </citation>
    <scope>NUCLEOTIDE SEQUENCE [LARGE SCALE GENOMIC DNA]</scope>
    <source>
        <strain evidence="3">cv. KIB-2019</strain>
    </source>
</reference>
<dbReference type="Proteomes" id="UP001152561">
    <property type="component" value="Unassembled WGS sequence"/>
</dbReference>
<evidence type="ECO:0000313" key="3">
    <source>
        <dbReference type="Proteomes" id="UP001152561"/>
    </source>
</evidence>
<dbReference type="AlphaFoldDB" id="A0A9Q1LCY7"/>
<evidence type="ECO:0000256" key="1">
    <source>
        <dbReference type="SAM" id="MobiDB-lite"/>
    </source>
</evidence>
<organism evidence="2 3">
    <name type="scientific">Anisodus acutangulus</name>
    <dbReference type="NCBI Taxonomy" id="402998"/>
    <lineage>
        <taxon>Eukaryota</taxon>
        <taxon>Viridiplantae</taxon>
        <taxon>Streptophyta</taxon>
        <taxon>Embryophyta</taxon>
        <taxon>Tracheophyta</taxon>
        <taxon>Spermatophyta</taxon>
        <taxon>Magnoliopsida</taxon>
        <taxon>eudicotyledons</taxon>
        <taxon>Gunneridae</taxon>
        <taxon>Pentapetalae</taxon>
        <taxon>asterids</taxon>
        <taxon>lamiids</taxon>
        <taxon>Solanales</taxon>
        <taxon>Solanaceae</taxon>
        <taxon>Solanoideae</taxon>
        <taxon>Hyoscyameae</taxon>
        <taxon>Anisodus</taxon>
    </lineage>
</organism>
<sequence>MNDIQNISTSEIHPIGNVLVTTEGVENTFVMDKVEIVVEENEDEETSVEKDNVSVVVHAEIRDEVNDVHKRCNDTIEIVVEKNEDERNSVETNNVSTAILVEIVNDGCFENEIASKGMLDIVSDGSDQSGVMESNDESVMEPNPSSSDEEQIKEDDVDNELEKFKEINNEASEECFRNADVVVESFSIKEYLQSSELDKVEEEDIMQKKTNEVTRQTYITPKDNVKSSKKGKRFYKIGGDGQKEK</sequence>
<keyword evidence="3" id="KW-1185">Reference proteome</keyword>
<feature type="region of interest" description="Disordered" evidence="1">
    <location>
        <begin position="223"/>
        <end position="245"/>
    </location>
</feature>
<proteinExistence type="predicted"/>
<gene>
    <name evidence="2" type="ORF">K7X08_034123</name>
</gene>
<dbReference type="EMBL" id="JAJAGQ010000021">
    <property type="protein sequence ID" value="KAJ8531629.1"/>
    <property type="molecule type" value="Genomic_DNA"/>
</dbReference>